<organism evidence="1 2">
    <name type="scientific">Auriscalpium vulgare</name>
    <dbReference type="NCBI Taxonomy" id="40419"/>
    <lineage>
        <taxon>Eukaryota</taxon>
        <taxon>Fungi</taxon>
        <taxon>Dikarya</taxon>
        <taxon>Basidiomycota</taxon>
        <taxon>Agaricomycotina</taxon>
        <taxon>Agaricomycetes</taxon>
        <taxon>Russulales</taxon>
        <taxon>Auriscalpiaceae</taxon>
        <taxon>Auriscalpium</taxon>
    </lineage>
</organism>
<reference evidence="1" key="1">
    <citation type="submission" date="2021-02" db="EMBL/GenBank/DDBJ databases">
        <authorList>
            <consortium name="DOE Joint Genome Institute"/>
            <person name="Ahrendt S."/>
            <person name="Looney B.P."/>
            <person name="Miyauchi S."/>
            <person name="Morin E."/>
            <person name="Drula E."/>
            <person name="Courty P.E."/>
            <person name="Chicoki N."/>
            <person name="Fauchery L."/>
            <person name="Kohler A."/>
            <person name="Kuo A."/>
            <person name="Labutti K."/>
            <person name="Pangilinan J."/>
            <person name="Lipzen A."/>
            <person name="Riley R."/>
            <person name="Andreopoulos W."/>
            <person name="He G."/>
            <person name="Johnson J."/>
            <person name="Barry K.W."/>
            <person name="Grigoriev I.V."/>
            <person name="Nagy L."/>
            <person name="Hibbett D."/>
            <person name="Henrissat B."/>
            <person name="Matheny P.B."/>
            <person name="Labbe J."/>
            <person name="Martin F."/>
        </authorList>
    </citation>
    <scope>NUCLEOTIDE SEQUENCE</scope>
    <source>
        <strain evidence="1">FP105234-sp</strain>
    </source>
</reference>
<keyword evidence="2" id="KW-1185">Reference proteome</keyword>
<gene>
    <name evidence="1" type="ORF">FA95DRAFT_317030</name>
</gene>
<dbReference type="Proteomes" id="UP000814033">
    <property type="component" value="Unassembled WGS sequence"/>
</dbReference>
<evidence type="ECO:0000313" key="1">
    <source>
        <dbReference type="EMBL" id="KAI0051335.1"/>
    </source>
</evidence>
<evidence type="ECO:0000313" key="2">
    <source>
        <dbReference type="Proteomes" id="UP000814033"/>
    </source>
</evidence>
<dbReference type="EMBL" id="MU275853">
    <property type="protein sequence ID" value="KAI0051335.1"/>
    <property type="molecule type" value="Genomic_DNA"/>
</dbReference>
<accession>A0ACB8S4Q3</accession>
<sequence length="109" mass="12218">MLRALLSLFKANANLSLDQQPWTHLLYAKRLFRQGWPLTDHKAERCQAECFRDCCALHDLIRRKPAGACPSSIRSLVLRLVLSYEPALATIAHVACLGASCSELFTMFG</sequence>
<name>A0ACB8S4Q3_9AGAM</name>
<comment type="caution">
    <text evidence="1">The sequence shown here is derived from an EMBL/GenBank/DDBJ whole genome shotgun (WGS) entry which is preliminary data.</text>
</comment>
<protein>
    <submittedName>
        <fullName evidence="1">Uncharacterized protein</fullName>
    </submittedName>
</protein>
<reference evidence="1" key="2">
    <citation type="journal article" date="2022" name="New Phytol.">
        <title>Evolutionary transition to the ectomycorrhizal habit in the genomes of a hyperdiverse lineage of mushroom-forming fungi.</title>
        <authorList>
            <person name="Looney B."/>
            <person name="Miyauchi S."/>
            <person name="Morin E."/>
            <person name="Drula E."/>
            <person name="Courty P.E."/>
            <person name="Kohler A."/>
            <person name="Kuo A."/>
            <person name="LaButti K."/>
            <person name="Pangilinan J."/>
            <person name="Lipzen A."/>
            <person name="Riley R."/>
            <person name="Andreopoulos W."/>
            <person name="He G."/>
            <person name="Johnson J."/>
            <person name="Nolan M."/>
            <person name="Tritt A."/>
            <person name="Barry K.W."/>
            <person name="Grigoriev I.V."/>
            <person name="Nagy L.G."/>
            <person name="Hibbett D."/>
            <person name="Henrissat B."/>
            <person name="Matheny P.B."/>
            <person name="Labbe J."/>
            <person name="Martin F.M."/>
        </authorList>
    </citation>
    <scope>NUCLEOTIDE SEQUENCE</scope>
    <source>
        <strain evidence="1">FP105234-sp</strain>
    </source>
</reference>
<proteinExistence type="predicted"/>